<feature type="domain" description="Glycosyltransferase 2-like" evidence="1">
    <location>
        <begin position="90"/>
        <end position="181"/>
    </location>
</feature>
<dbReference type="InterPro" id="IPR029044">
    <property type="entry name" value="Nucleotide-diphossugar_trans"/>
</dbReference>
<name>A0AAU8G575_9MICO</name>
<dbReference type="EC" id="2.4.-.-" evidence="2"/>
<gene>
    <name evidence="2" type="ORF">ABRQ22_04140</name>
</gene>
<keyword evidence="2" id="KW-0328">Glycosyltransferase</keyword>
<dbReference type="EMBL" id="CP159290">
    <property type="protein sequence ID" value="XCH30885.1"/>
    <property type="molecule type" value="Genomic_DNA"/>
</dbReference>
<dbReference type="InterPro" id="IPR001173">
    <property type="entry name" value="Glyco_trans_2-like"/>
</dbReference>
<proteinExistence type="predicted"/>
<dbReference type="Pfam" id="PF00535">
    <property type="entry name" value="Glycos_transf_2"/>
    <property type="match status" value="1"/>
</dbReference>
<dbReference type="SUPFAM" id="SSF53448">
    <property type="entry name" value="Nucleotide-diphospho-sugar transferases"/>
    <property type="match status" value="1"/>
</dbReference>
<keyword evidence="2" id="KW-0808">Transferase</keyword>
<dbReference type="GO" id="GO:0016757">
    <property type="term" value="F:glycosyltransferase activity"/>
    <property type="evidence" value="ECO:0007669"/>
    <property type="project" value="UniProtKB-KW"/>
</dbReference>
<sequence length="376" mass="40341">MTSEIIPVGAFDASAARSPRVDVVVAVHDLTRPVGRAVASAVGPTAGSPTGSVRVTVACHELGAARVASVLDPRLGPSVRLLEVHDGLGSPSGPFNAGFDAATAPFVSIIGSDDFFEPGALRAWTDRAEATGADVVMARLRAQSGSGINTPRARPFRSSRLDPVKDRLAYRTAPLGLLRRATLDRHALRLDSGVKVGGDLALGLRLWALADRVELGRQDPAYVIGEDAVTRVTTTPRPLTVTLAPYESLLAQTWFARMPRAYRRSVAIKVLRIHVLGAVVARGPADSWSAAETAYLHEVARGLVQVERGVLRPFSVADRVLLDACLDPRSDAGRIVTAVARRAQTSRTGRLLPPNPLHALDREGTLRYFVADRFWR</sequence>
<organism evidence="2">
    <name type="scientific">Cellulosimicrobium sp. ES-005</name>
    <dbReference type="NCBI Taxonomy" id="3163031"/>
    <lineage>
        <taxon>Bacteria</taxon>
        <taxon>Bacillati</taxon>
        <taxon>Actinomycetota</taxon>
        <taxon>Actinomycetes</taxon>
        <taxon>Micrococcales</taxon>
        <taxon>Promicromonosporaceae</taxon>
        <taxon>Cellulosimicrobium</taxon>
    </lineage>
</organism>
<protein>
    <submittedName>
        <fullName evidence="2">Glycosyltransferase</fullName>
        <ecNumber evidence="2">2.4.-.-</ecNumber>
    </submittedName>
</protein>
<dbReference type="Gene3D" id="3.90.550.10">
    <property type="entry name" value="Spore Coat Polysaccharide Biosynthesis Protein SpsA, Chain A"/>
    <property type="match status" value="1"/>
</dbReference>
<reference evidence="2" key="1">
    <citation type="submission" date="2024-06" db="EMBL/GenBank/DDBJ databases">
        <title>Complete genome sequence of the cellulolytic actinobacterium, Cellulosimicrobium ES-005.</title>
        <authorList>
            <person name="Matthews C.T."/>
            <person name="Underwood K.D."/>
            <person name="Ghanchi K.M."/>
            <person name="Fields S.D."/>
            <person name="Gardner S.G."/>
        </authorList>
    </citation>
    <scope>NUCLEOTIDE SEQUENCE</scope>
    <source>
        <strain evidence="2">ES-005</strain>
    </source>
</reference>
<dbReference type="RefSeq" id="WP_353708681.1">
    <property type="nucleotide sequence ID" value="NZ_CP159290.1"/>
</dbReference>
<evidence type="ECO:0000313" key="2">
    <source>
        <dbReference type="EMBL" id="XCH30885.1"/>
    </source>
</evidence>
<dbReference type="AlphaFoldDB" id="A0AAU8G575"/>
<evidence type="ECO:0000259" key="1">
    <source>
        <dbReference type="Pfam" id="PF00535"/>
    </source>
</evidence>
<accession>A0AAU8G575</accession>